<evidence type="ECO:0000313" key="8">
    <source>
        <dbReference type="Proteomes" id="UP001633002"/>
    </source>
</evidence>
<feature type="transmembrane region" description="Helical" evidence="6">
    <location>
        <begin position="111"/>
        <end position="128"/>
    </location>
</feature>
<evidence type="ECO:0000256" key="5">
    <source>
        <dbReference type="ARBA" id="ARBA00023136"/>
    </source>
</evidence>
<feature type="transmembrane region" description="Helical" evidence="6">
    <location>
        <begin position="228"/>
        <end position="251"/>
    </location>
</feature>
<evidence type="ECO:0000313" key="7">
    <source>
        <dbReference type="EMBL" id="KAL3675296.1"/>
    </source>
</evidence>
<evidence type="ECO:0008006" key="9">
    <source>
        <dbReference type="Google" id="ProtNLM"/>
    </source>
</evidence>
<comment type="caution">
    <text evidence="7">The sequence shown here is derived from an EMBL/GenBank/DDBJ whole genome shotgun (WGS) entry which is preliminary data.</text>
</comment>
<dbReference type="Gene3D" id="1.20.1250.20">
    <property type="entry name" value="MFS general substrate transporter like domains"/>
    <property type="match status" value="1"/>
</dbReference>
<dbReference type="Proteomes" id="UP001633002">
    <property type="component" value="Unassembled WGS sequence"/>
</dbReference>
<feature type="transmembrane region" description="Helical" evidence="6">
    <location>
        <begin position="195"/>
        <end position="216"/>
    </location>
</feature>
<comment type="subcellular location">
    <subcellularLocation>
        <location evidence="1">Membrane</location>
        <topology evidence="1">Multi-pass membrane protein</topology>
    </subcellularLocation>
</comment>
<dbReference type="FunFam" id="1.20.1250.20:FF:000068">
    <property type="entry name" value="MFS general substrate transporter"/>
    <property type="match status" value="1"/>
</dbReference>
<dbReference type="GO" id="GO:0016020">
    <property type="term" value="C:membrane"/>
    <property type="evidence" value="ECO:0007669"/>
    <property type="project" value="UniProtKB-SubCell"/>
</dbReference>
<organism evidence="7 8">
    <name type="scientific">Riccia sorocarpa</name>
    <dbReference type="NCBI Taxonomy" id="122646"/>
    <lineage>
        <taxon>Eukaryota</taxon>
        <taxon>Viridiplantae</taxon>
        <taxon>Streptophyta</taxon>
        <taxon>Embryophyta</taxon>
        <taxon>Marchantiophyta</taxon>
        <taxon>Marchantiopsida</taxon>
        <taxon>Marchantiidae</taxon>
        <taxon>Marchantiales</taxon>
        <taxon>Ricciaceae</taxon>
        <taxon>Riccia</taxon>
    </lineage>
</organism>
<evidence type="ECO:0000256" key="2">
    <source>
        <dbReference type="ARBA" id="ARBA00022448"/>
    </source>
</evidence>
<dbReference type="AlphaFoldDB" id="A0ABD3GBQ6"/>
<sequence length="287" mass="31330">MAVWQQIFQVKYVPALIDIMAPGGLGNGGSDVESSNLTADAVDERALLRKIDLRLVPYLSLLYLLLAFPMFERSRIITMGIDGPLYGLALNLPSIIKQLGYTSTRAQLLSVPPYVIACIATISVGYAADKTGRRGLFSVISLLTAMSGFIMNIIPSRGPAVRYVGTFLAAGGVYPCIGNTIAWTANNVEGSYKRGIVMAMVIAWGNLQGAVSSNIYRAKDAPHYLIGNAVSLANLSIALAATIFLWLGLAMENRKRDRGERKYRIKTGTEEERIELGDFHPDFRYTT</sequence>
<dbReference type="SUPFAM" id="SSF103473">
    <property type="entry name" value="MFS general substrate transporter"/>
    <property type="match status" value="1"/>
</dbReference>
<name>A0ABD3GBQ6_9MARC</name>
<feature type="transmembrane region" description="Helical" evidence="6">
    <location>
        <begin position="135"/>
        <end position="154"/>
    </location>
</feature>
<accession>A0ABD3GBQ6</accession>
<feature type="transmembrane region" description="Helical" evidence="6">
    <location>
        <begin position="160"/>
        <end position="183"/>
    </location>
</feature>
<dbReference type="PANTHER" id="PTHR43791:SF19">
    <property type="entry name" value="TRANSPORTER, PUTATIVE (AFU_ORTHOLOGUE AFUA_1G01812)-RELATED"/>
    <property type="match status" value="1"/>
</dbReference>
<keyword evidence="3 6" id="KW-0812">Transmembrane</keyword>
<protein>
    <recommendedName>
        <fullName evidence="9">Major facilitator superfamily (MFS) profile domain-containing protein</fullName>
    </recommendedName>
</protein>
<keyword evidence="8" id="KW-1185">Reference proteome</keyword>
<feature type="transmembrane region" description="Helical" evidence="6">
    <location>
        <begin position="55"/>
        <end position="71"/>
    </location>
</feature>
<evidence type="ECO:0000256" key="1">
    <source>
        <dbReference type="ARBA" id="ARBA00004141"/>
    </source>
</evidence>
<dbReference type="EMBL" id="JBJQOH010000008">
    <property type="protein sequence ID" value="KAL3675296.1"/>
    <property type="molecule type" value="Genomic_DNA"/>
</dbReference>
<reference evidence="7 8" key="1">
    <citation type="submission" date="2024-09" db="EMBL/GenBank/DDBJ databases">
        <title>Chromosome-scale assembly of Riccia sorocarpa.</title>
        <authorList>
            <person name="Paukszto L."/>
        </authorList>
    </citation>
    <scope>NUCLEOTIDE SEQUENCE [LARGE SCALE GENOMIC DNA]</scope>
    <source>
        <strain evidence="7">LP-2024</strain>
        <tissue evidence="7">Aerial parts of the thallus</tissue>
    </source>
</reference>
<gene>
    <name evidence="7" type="ORF">R1sor_025244</name>
</gene>
<evidence type="ECO:0000256" key="6">
    <source>
        <dbReference type="SAM" id="Phobius"/>
    </source>
</evidence>
<dbReference type="InterPro" id="IPR036259">
    <property type="entry name" value="MFS_trans_sf"/>
</dbReference>
<keyword evidence="2" id="KW-0813">Transport</keyword>
<dbReference type="PANTHER" id="PTHR43791">
    <property type="entry name" value="PERMEASE-RELATED"/>
    <property type="match status" value="1"/>
</dbReference>
<keyword evidence="4 6" id="KW-1133">Transmembrane helix</keyword>
<proteinExistence type="predicted"/>
<evidence type="ECO:0000256" key="4">
    <source>
        <dbReference type="ARBA" id="ARBA00022989"/>
    </source>
</evidence>
<keyword evidence="5 6" id="KW-0472">Membrane</keyword>
<evidence type="ECO:0000256" key="3">
    <source>
        <dbReference type="ARBA" id="ARBA00022692"/>
    </source>
</evidence>